<keyword evidence="3 10" id="KW-0812">Transmembrane</keyword>
<dbReference type="KEGG" id="pco:PHACADRAFT_262385"/>
<dbReference type="PROSITE" id="PS51762">
    <property type="entry name" value="GH16_2"/>
    <property type="match status" value="1"/>
</dbReference>
<evidence type="ECO:0000256" key="5">
    <source>
        <dbReference type="ARBA" id="ARBA00022989"/>
    </source>
</evidence>
<feature type="compositionally biased region" description="Low complexity" evidence="9">
    <location>
        <begin position="94"/>
        <end position="111"/>
    </location>
</feature>
<evidence type="ECO:0000256" key="7">
    <source>
        <dbReference type="ARBA" id="ARBA00023180"/>
    </source>
</evidence>
<feature type="compositionally biased region" description="Low complexity" evidence="9">
    <location>
        <begin position="20"/>
        <end position="41"/>
    </location>
</feature>
<evidence type="ECO:0000259" key="11">
    <source>
        <dbReference type="PROSITE" id="PS51762"/>
    </source>
</evidence>
<evidence type="ECO:0000256" key="8">
    <source>
        <dbReference type="ARBA" id="ARBA00023316"/>
    </source>
</evidence>
<dbReference type="AlphaFoldDB" id="K5VKN2"/>
<comment type="similarity">
    <text evidence="2">Belongs to the SKN1/KRE6 family.</text>
</comment>
<dbReference type="FunCoup" id="K5VKN2">
    <property type="interactions" value="71"/>
</dbReference>
<dbReference type="InterPro" id="IPR000757">
    <property type="entry name" value="Beta-glucanase-like"/>
</dbReference>
<dbReference type="FunFam" id="2.60.120.200:FF:000135">
    <property type="entry name" value="Related to KRE6-glucan synthase subunit"/>
    <property type="match status" value="1"/>
</dbReference>
<dbReference type="GO" id="GO:0015926">
    <property type="term" value="F:glucosidase activity"/>
    <property type="evidence" value="ECO:0007669"/>
    <property type="project" value="TreeGrafter"/>
</dbReference>
<keyword evidence="5 10" id="KW-1133">Transmembrane helix</keyword>
<accession>K5VKN2</accession>
<evidence type="ECO:0000256" key="6">
    <source>
        <dbReference type="ARBA" id="ARBA00023136"/>
    </source>
</evidence>
<dbReference type="SUPFAM" id="SSF49899">
    <property type="entry name" value="Concanavalin A-like lectins/glucanases"/>
    <property type="match status" value="1"/>
</dbReference>
<protein>
    <submittedName>
        <fullName evidence="12">Glycoside hydrolase family 16 protein</fullName>
    </submittedName>
</protein>
<sequence>MSNYTRRVPPPSQQYYAVPQSPRSTGQSRQSSQGRSYSNQSMAMPQPTVAQSTYRPRPDDRDEMAHRVATGHLGGGYGPYSHHPNVHTNQYSASRYGNNGPSNNGYSGAPSATQSEISVVTTREKAGTAPMLGAAAATSTVGPYLWDTKDPDLDDALHNPDPIRDAALDRSFTLFSARGWMNASALFLLVAGILMLFAGYPIILFVRDNQSAGPGFNLGGINRTGQVPDLPHMPTLIDADTPSDVMTRVGTDGKTYNLVFSDEFNVDGRTFWPGDDPYWEAVNLNYWPTGDLEWYDPQALATEDGKLVITMDEVETHNLNFRSGMLQSWNQFCFTTGYIEVNVSMPGTPLAPGLWPGAWTMGNLGRAGYGATTEGTWPYSYDTCDLGTFPNQTNPDGTPVAVQTGGIGGGPLSFMPGQRLSACTCPGSDHPGPDVSVGRGVPEIDIFETQVDVSSFTGQASQSFQTAPYNINYQFDNSSDATTISDPSITTLNSYKGGVYQQAISAVTDISSSNYNNAGYATYGYEWWSDPSDRDAGYIQWFSQGQPSWKITAQTIGPDPVSQVSQRVVPEEPMYIILNLGMSPSFQAQDFKHLQFPSKMYIDYVRVYQRSDVKNGVGCNPPSYPTTDYINNHANAYNNPNLTTWDQAGYTFPRNSKYDGC</sequence>
<comment type="subcellular location">
    <subcellularLocation>
        <location evidence="1">Membrane</location>
        <topology evidence="1">Single-pass type II membrane protein</topology>
    </subcellularLocation>
</comment>
<keyword evidence="8" id="KW-0961">Cell wall biogenesis/degradation</keyword>
<dbReference type="GO" id="GO:0005886">
    <property type="term" value="C:plasma membrane"/>
    <property type="evidence" value="ECO:0007669"/>
    <property type="project" value="TreeGrafter"/>
</dbReference>
<dbReference type="Pfam" id="PF03935">
    <property type="entry name" value="SKN1_KRE6_Sbg1"/>
    <property type="match status" value="1"/>
</dbReference>
<dbReference type="EMBL" id="JH930476">
    <property type="protein sequence ID" value="EKM51958.1"/>
    <property type="molecule type" value="Genomic_DNA"/>
</dbReference>
<keyword evidence="4" id="KW-0735">Signal-anchor</keyword>
<evidence type="ECO:0000256" key="3">
    <source>
        <dbReference type="ARBA" id="ARBA00022692"/>
    </source>
</evidence>
<keyword evidence="7" id="KW-0325">Glycoprotein</keyword>
<dbReference type="InterPro" id="IPR013320">
    <property type="entry name" value="ConA-like_dom_sf"/>
</dbReference>
<feature type="domain" description="GH16" evidence="11">
    <location>
        <begin position="228"/>
        <end position="613"/>
    </location>
</feature>
<dbReference type="InParanoid" id="K5VKN2"/>
<dbReference type="GeneID" id="18918266"/>
<proteinExistence type="inferred from homology"/>
<dbReference type="PANTHER" id="PTHR31361">
    <property type="entry name" value="BETA-GLUCAN SYNTHESIS-ASSOCIATED PROTEIN KRE6-RELATED"/>
    <property type="match status" value="1"/>
</dbReference>
<dbReference type="CDD" id="cd02180">
    <property type="entry name" value="GH16_fungal_KRE6_glucanase"/>
    <property type="match status" value="1"/>
</dbReference>
<evidence type="ECO:0000256" key="2">
    <source>
        <dbReference type="ARBA" id="ARBA00010962"/>
    </source>
</evidence>
<evidence type="ECO:0000313" key="13">
    <source>
        <dbReference type="Proteomes" id="UP000008370"/>
    </source>
</evidence>
<dbReference type="RefSeq" id="XP_007399750.1">
    <property type="nucleotide sequence ID" value="XM_007399688.1"/>
</dbReference>
<dbReference type="FunFam" id="2.60.120.200:FF:000140">
    <property type="entry name" value="Beta-glucan synthesis-associated protein"/>
    <property type="match status" value="1"/>
</dbReference>
<keyword evidence="6 10" id="KW-0472">Membrane</keyword>
<keyword evidence="12" id="KW-0378">Hydrolase</keyword>
<feature type="transmembrane region" description="Helical" evidence="10">
    <location>
        <begin position="185"/>
        <end position="206"/>
    </location>
</feature>
<dbReference type="GO" id="GO:0005789">
    <property type="term" value="C:endoplasmic reticulum membrane"/>
    <property type="evidence" value="ECO:0007669"/>
    <property type="project" value="TreeGrafter"/>
</dbReference>
<evidence type="ECO:0000256" key="1">
    <source>
        <dbReference type="ARBA" id="ARBA00004606"/>
    </source>
</evidence>
<evidence type="ECO:0000256" key="10">
    <source>
        <dbReference type="SAM" id="Phobius"/>
    </source>
</evidence>
<dbReference type="Gene3D" id="2.60.120.200">
    <property type="match status" value="2"/>
</dbReference>
<reference evidence="12 13" key="1">
    <citation type="journal article" date="2012" name="BMC Genomics">
        <title>Comparative genomics of the white-rot fungi, Phanerochaete carnosa and P. chrysosporium, to elucidate the genetic basis of the distinct wood types they colonize.</title>
        <authorList>
            <person name="Suzuki H."/>
            <person name="MacDonald J."/>
            <person name="Syed K."/>
            <person name="Salamov A."/>
            <person name="Hori C."/>
            <person name="Aerts A."/>
            <person name="Henrissat B."/>
            <person name="Wiebenga A."/>
            <person name="vanKuyk P.A."/>
            <person name="Barry K."/>
            <person name="Lindquist E."/>
            <person name="LaButti K."/>
            <person name="Lapidus A."/>
            <person name="Lucas S."/>
            <person name="Coutinho P."/>
            <person name="Gong Y."/>
            <person name="Samejima M."/>
            <person name="Mahadevan R."/>
            <person name="Abou-Zaid M."/>
            <person name="de Vries R.P."/>
            <person name="Igarashi K."/>
            <person name="Yadav J.S."/>
            <person name="Grigoriev I.V."/>
            <person name="Master E.R."/>
        </authorList>
    </citation>
    <scope>NUCLEOTIDE SEQUENCE [LARGE SCALE GENOMIC DNA]</scope>
    <source>
        <strain evidence="12 13">HHB-10118-sp</strain>
    </source>
</reference>
<dbReference type="InterPro" id="IPR005629">
    <property type="entry name" value="Skn1/Kre6/Sbg1"/>
</dbReference>
<evidence type="ECO:0000313" key="12">
    <source>
        <dbReference type="EMBL" id="EKM51958.1"/>
    </source>
</evidence>
<dbReference type="OrthoDB" id="412647at2759"/>
<dbReference type="PANTHER" id="PTHR31361:SF15">
    <property type="entry name" value="GH16 DOMAIN-CONTAINING PROTEIN"/>
    <property type="match status" value="1"/>
</dbReference>
<keyword evidence="13" id="KW-1185">Reference proteome</keyword>
<dbReference type="HOGENOM" id="CLU_010811_4_3_1"/>
<feature type="region of interest" description="Disordered" evidence="9">
    <location>
        <begin position="1"/>
        <end position="116"/>
    </location>
</feature>
<name>K5VKN2_PHACS</name>
<evidence type="ECO:0000256" key="4">
    <source>
        <dbReference type="ARBA" id="ARBA00022968"/>
    </source>
</evidence>
<dbReference type="GO" id="GO:0031505">
    <property type="term" value="P:fungal-type cell wall organization"/>
    <property type="evidence" value="ECO:0007669"/>
    <property type="project" value="UniProtKB-ARBA"/>
</dbReference>
<dbReference type="GO" id="GO:0006078">
    <property type="term" value="P:(1-&gt;6)-beta-D-glucan biosynthetic process"/>
    <property type="evidence" value="ECO:0007669"/>
    <property type="project" value="TreeGrafter"/>
</dbReference>
<organism evidence="12 13">
    <name type="scientific">Phanerochaete carnosa (strain HHB-10118-sp)</name>
    <name type="common">White-rot fungus</name>
    <name type="synonym">Peniophora carnosa</name>
    <dbReference type="NCBI Taxonomy" id="650164"/>
    <lineage>
        <taxon>Eukaryota</taxon>
        <taxon>Fungi</taxon>
        <taxon>Dikarya</taxon>
        <taxon>Basidiomycota</taxon>
        <taxon>Agaricomycotina</taxon>
        <taxon>Agaricomycetes</taxon>
        <taxon>Polyporales</taxon>
        <taxon>Phanerochaetaceae</taxon>
        <taxon>Phanerochaete</taxon>
    </lineage>
</organism>
<dbReference type="Proteomes" id="UP000008370">
    <property type="component" value="Unassembled WGS sequence"/>
</dbReference>
<evidence type="ECO:0000256" key="9">
    <source>
        <dbReference type="SAM" id="MobiDB-lite"/>
    </source>
</evidence>
<feature type="compositionally biased region" description="Basic and acidic residues" evidence="9">
    <location>
        <begin position="56"/>
        <end position="66"/>
    </location>
</feature>
<gene>
    <name evidence="12" type="ORF">PHACADRAFT_262385</name>
</gene>